<dbReference type="RefSeq" id="XP_066651757.1">
    <property type="nucleotide sequence ID" value="XM_066798415.1"/>
</dbReference>
<dbReference type="Proteomes" id="UP001360953">
    <property type="component" value="Unassembled WGS sequence"/>
</dbReference>
<reference evidence="2 3" key="1">
    <citation type="submission" date="2024-04" db="EMBL/GenBank/DDBJ databases">
        <title>Phyllosticta paracitricarpa is synonymous to the EU quarantine fungus P. citricarpa based on phylogenomic analyses.</title>
        <authorList>
            <consortium name="Lawrence Berkeley National Laboratory"/>
            <person name="Van ingen-buijs V.A."/>
            <person name="Van westerhoven A.C."/>
            <person name="Haridas S."/>
            <person name="Skiadas P."/>
            <person name="Martin F."/>
            <person name="Groenewald J.Z."/>
            <person name="Crous P.W."/>
            <person name="Seidl M.F."/>
        </authorList>
    </citation>
    <scope>NUCLEOTIDE SEQUENCE [LARGE SCALE GENOMIC DNA]</scope>
    <source>
        <strain evidence="2 3">CPC 17464</strain>
    </source>
</reference>
<organism evidence="2 3">
    <name type="scientific">Phyllosticta citribraziliensis</name>
    <dbReference type="NCBI Taxonomy" id="989973"/>
    <lineage>
        <taxon>Eukaryota</taxon>
        <taxon>Fungi</taxon>
        <taxon>Dikarya</taxon>
        <taxon>Ascomycota</taxon>
        <taxon>Pezizomycotina</taxon>
        <taxon>Dothideomycetes</taxon>
        <taxon>Dothideomycetes incertae sedis</taxon>
        <taxon>Botryosphaeriales</taxon>
        <taxon>Phyllostictaceae</taxon>
        <taxon>Phyllosticta</taxon>
    </lineage>
</organism>
<dbReference type="EMBL" id="JBBPEH010000011">
    <property type="protein sequence ID" value="KAK7532089.1"/>
    <property type="molecule type" value="Genomic_DNA"/>
</dbReference>
<protein>
    <submittedName>
        <fullName evidence="2">Uncharacterized protein</fullName>
    </submittedName>
</protein>
<gene>
    <name evidence="2" type="ORF">J3D65DRAFT_606055</name>
</gene>
<proteinExistence type="predicted"/>
<feature type="region of interest" description="Disordered" evidence="1">
    <location>
        <begin position="1"/>
        <end position="76"/>
    </location>
</feature>
<keyword evidence="3" id="KW-1185">Reference proteome</keyword>
<evidence type="ECO:0000256" key="1">
    <source>
        <dbReference type="SAM" id="MobiDB-lite"/>
    </source>
</evidence>
<comment type="caution">
    <text evidence="2">The sequence shown here is derived from an EMBL/GenBank/DDBJ whole genome shotgun (WGS) entry which is preliminary data.</text>
</comment>
<sequence length="245" mass="28450">MARIRMRRQLLPLQAPSSSGGGGRPPRKPNSHRQGLGHYVERPSKKTLRSRLSSGAQRRSRKRSSATQRVLEDQSERVRELEQANAMLVRQAAADLQQDRDRARNAERRLQSEVDDLERHAREAERAFAEFIDNRMQDALHERNAWAQMDQVFNDLVAVVDEAQAISNRQQRQQRYIQGQFEDLAVDMDALVADLRQIPQFHDENVHRRTMDAFAQEFAEYLLLCRYVVEGRMFEGDDPNDADRV</sequence>
<accession>A0ABR1LA24</accession>
<name>A0ABR1LA24_9PEZI</name>
<evidence type="ECO:0000313" key="3">
    <source>
        <dbReference type="Proteomes" id="UP001360953"/>
    </source>
</evidence>
<dbReference type="GeneID" id="92031321"/>
<evidence type="ECO:0000313" key="2">
    <source>
        <dbReference type="EMBL" id="KAK7532089.1"/>
    </source>
</evidence>